<dbReference type="GO" id="GO:0042910">
    <property type="term" value="F:xenobiotic transmembrane transporter activity"/>
    <property type="evidence" value="ECO:0007669"/>
    <property type="project" value="InterPro"/>
</dbReference>
<feature type="transmembrane region" description="Helical" evidence="14">
    <location>
        <begin position="155"/>
        <end position="180"/>
    </location>
</feature>
<dbReference type="InterPro" id="IPR008207">
    <property type="entry name" value="Sig_transdc_His_kin_Hpt_dom"/>
</dbReference>
<keyword evidence="6 14" id="KW-0812">Transmembrane</keyword>
<organism evidence="16 17">
    <name type="scientific">Zingiber officinale</name>
    <name type="common">Ginger</name>
    <name type="synonym">Amomum zingiber</name>
    <dbReference type="NCBI Taxonomy" id="94328"/>
    <lineage>
        <taxon>Eukaryota</taxon>
        <taxon>Viridiplantae</taxon>
        <taxon>Streptophyta</taxon>
        <taxon>Embryophyta</taxon>
        <taxon>Tracheophyta</taxon>
        <taxon>Spermatophyta</taxon>
        <taxon>Magnoliopsida</taxon>
        <taxon>Liliopsida</taxon>
        <taxon>Zingiberales</taxon>
        <taxon>Zingiberaceae</taxon>
        <taxon>Zingiber</taxon>
    </lineage>
</organism>
<keyword evidence="10 14" id="KW-0472">Membrane</keyword>
<dbReference type="InterPro" id="IPR045069">
    <property type="entry name" value="MATE_euk"/>
</dbReference>
<dbReference type="SUPFAM" id="SSF55961">
    <property type="entry name" value="Bet v1-like"/>
    <property type="match status" value="1"/>
</dbReference>
<evidence type="ECO:0000256" key="12">
    <source>
        <dbReference type="ARBA" id="ARBA00057097"/>
    </source>
</evidence>
<feature type="transmembrane region" description="Helical" evidence="14">
    <location>
        <begin position="104"/>
        <end position="124"/>
    </location>
</feature>
<evidence type="ECO:0000256" key="5">
    <source>
        <dbReference type="ARBA" id="ARBA00022490"/>
    </source>
</evidence>
<dbReference type="PROSITE" id="PS50894">
    <property type="entry name" value="HPT"/>
    <property type="match status" value="1"/>
</dbReference>
<dbReference type="InterPro" id="IPR036641">
    <property type="entry name" value="HPT_dom_sf"/>
</dbReference>
<dbReference type="Gene3D" id="1.20.120.160">
    <property type="entry name" value="HPT domain"/>
    <property type="match status" value="1"/>
</dbReference>
<evidence type="ECO:0000256" key="1">
    <source>
        <dbReference type="ARBA" id="ARBA00004123"/>
    </source>
</evidence>
<sequence length="844" mass="90885">MCNTTAAGASTDESHALRSPAHFYLTFLRLSKQSGLGNIQEQRLKNLKSLPATEYLEKPLPSPAEALQEAASLFRLSFPIAVTALLVYLRSVVSMLFLGSLGDLPLAAGSLAVAFANITGYSVLSGLSLGMEPLCSQAFGANQPRVLALTFHRSVLFLLCSSMPIALLWVHMSPILLFLGQDPEITSAAQEYLLFSLPDLLSFSLIHPIRIYLRSQGVTRPLTAAAALAAAVHLPANFLLVTRLGLGASGVATAAAVSNLALILCLLPHAPRGATAECLAGWGPLLRLAAPSCASVCLEWWWYEFMILLCGLLPDPRPAVASMGVLIQTTALVYVFPSSLGFGVSARVGNELGANRPSRARVSAAVSVLFAAVMGLAAMCFAAGMQERWGRMFTDDADILRLTAAALPVVGLCELGNCPQTVSCGVLRGSARPVRAAHVNLGAFYLVGMPAAVGLSFWLGLGFVGLWTGLLAAQVCCAGLMLHAVGTTDWEAQARRAQLLTCAAVAGAGDASVDSVVLQEVKIEKEEGNKGTSEWCQPLISIQGFLDEQFFQIEELQDDVSPNFVEEVVTLFFKDSLRLMGNIDHALEKFPQDFDRLDSLIHQLKGSASSIGAAKMKNECTVFRDFCDKENQEGCIRSFQKVKKEHACLRQKLENYFQLSKVPKSMDQIQTEKAWQGKAMATLPRTTADAAWSLLSTFSSIHRWYPSLHTCCLISGTDGHPGCVRYCASAPEDDGKPSLWANEELLHVDADGRSYRYRVADNNMGLERYEATLSAVPLPDGEGGAGCQLEWRFESDPVQGWTEEGFVAYLQAGVAAMAERVEEALRPPPPTIGKCDAVDVANCT</sequence>
<evidence type="ECO:0000256" key="10">
    <source>
        <dbReference type="ARBA" id="ARBA00023136"/>
    </source>
</evidence>
<dbReference type="CDD" id="cd00088">
    <property type="entry name" value="HPT"/>
    <property type="match status" value="1"/>
</dbReference>
<dbReference type="EMBL" id="JACMSC010000017">
    <property type="protein sequence ID" value="KAG6479655.1"/>
    <property type="molecule type" value="Genomic_DNA"/>
</dbReference>
<comment type="similarity">
    <text evidence="4 14">Belongs to the multi antimicrobial extrusion (MATE) (TC 2.A.66.1) family.</text>
</comment>
<evidence type="ECO:0000256" key="11">
    <source>
        <dbReference type="ARBA" id="ARBA00023242"/>
    </source>
</evidence>
<dbReference type="GO" id="GO:0080038">
    <property type="term" value="P:positive regulation of cytokinin-activated signaling pathway"/>
    <property type="evidence" value="ECO:0007669"/>
    <property type="project" value="UniProtKB-ARBA"/>
</dbReference>
<dbReference type="CDD" id="cd07821">
    <property type="entry name" value="PYR_PYL_RCAR_like"/>
    <property type="match status" value="1"/>
</dbReference>
<evidence type="ECO:0000259" key="15">
    <source>
        <dbReference type="PROSITE" id="PS50894"/>
    </source>
</evidence>
<gene>
    <name evidence="16" type="ORF">ZIOFF_063123</name>
</gene>
<dbReference type="PANTHER" id="PTHR11206">
    <property type="entry name" value="MULTIDRUG RESISTANCE PROTEIN"/>
    <property type="match status" value="1"/>
</dbReference>
<dbReference type="SUPFAM" id="SSF47226">
    <property type="entry name" value="Histidine-containing phosphotransfer domain, HPT domain"/>
    <property type="match status" value="1"/>
</dbReference>
<dbReference type="Pfam" id="PF01627">
    <property type="entry name" value="Hpt"/>
    <property type="match status" value="1"/>
</dbReference>
<dbReference type="InterPro" id="IPR019587">
    <property type="entry name" value="Polyketide_cyclase/dehydratase"/>
</dbReference>
<dbReference type="NCBIfam" id="TIGR00797">
    <property type="entry name" value="matE"/>
    <property type="match status" value="1"/>
</dbReference>
<dbReference type="GO" id="GO:1990961">
    <property type="term" value="P:xenobiotic detoxification by transmembrane export across the plasma membrane"/>
    <property type="evidence" value="ECO:0007669"/>
    <property type="project" value="InterPro"/>
</dbReference>
<feature type="transmembrane region" description="Helical" evidence="14">
    <location>
        <begin position="439"/>
        <end position="459"/>
    </location>
</feature>
<feature type="transmembrane region" description="Helical" evidence="14">
    <location>
        <begin position="364"/>
        <end position="385"/>
    </location>
</feature>
<feature type="transmembrane region" description="Helical" evidence="14">
    <location>
        <begin position="222"/>
        <end position="240"/>
    </location>
</feature>
<evidence type="ECO:0000256" key="4">
    <source>
        <dbReference type="ARBA" id="ARBA00010199"/>
    </source>
</evidence>
<reference evidence="16 17" key="1">
    <citation type="submission" date="2020-08" db="EMBL/GenBank/DDBJ databases">
        <title>Plant Genome Project.</title>
        <authorList>
            <person name="Zhang R.-G."/>
        </authorList>
    </citation>
    <scope>NUCLEOTIDE SEQUENCE [LARGE SCALE GENOMIC DNA]</scope>
    <source>
        <tissue evidence="16">Rhizome</tissue>
    </source>
</reference>
<dbReference type="FunFam" id="1.20.120.160:FF:000001">
    <property type="entry name" value="Histidine-containing phosphotransfer protein 1"/>
    <property type="match status" value="1"/>
</dbReference>
<dbReference type="Gene3D" id="3.30.530.20">
    <property type="match status" value="1"/>
</dbReference>
<dbReference type="AlphaFoldDB" id="A0A8J5F3N3"/>
<protein>
    <recommendedName>
        <fullName evidence="14">Protein DETOXIFICATION</fullName>
    </recommendedName>
    <alternativeName>
        <fullName evidence="14">Multidrug and toxic compound extrusion protein</fullName>
    </alternativeName>
</protein>
<evidence type="ECO:0000256" key="3">
    <source>
        <dbReference type="ARBA" id="ARBA00004514"/>
    </source>
</evidence>
<comment type="subcellular location">
    <subcellularLocation>
        <location evidence="3">Cytoplasm</location>
        <location evidence="3">Cytosol</location>
    </subcellularLocation>
    <subcellularLocation>
        <location evidence="2">Membrane</location>
        <topology evidence="2">Multi-pass membrane protein</topology>
    </subcellularLocation>
    <subcellularLocation>
        <location evidence="1">Nucleus</location>
    </subcellularLocation>
</comment>
<dbReference type="InterPro" id="IPR002528">
    <property type="entry name" value="MATE_fam"/>
</dbReference>
<dbReference type="GO" id="GO:0015297">
    <property type="term" value="F:antiporter activity"/>
    <property type="evidence" value="ECO:0007669"/>
    <property type="project" value="InterPro"/>
</dbReference>
<evidence type="ECO:0000256" key="2">
    <source>
        <dbReference type="ARBA" id="ARBA00004141"/>
    </source>
</evidence>
<keyword evidence="11" id="KW-0539">Nucleus</keyword>
<feature type="transmembrane region" description="Helical" evidence="14">
    <location>
        <begin position="246"/>
        <end position="267"/>
    </location>
</feature>
<dbReference type="GO" id="GO:0016020">
    <property type="term" value="C:membrane"/>
    <property type="evidence" value="ECO:0007669"/>
    <property type="project" value="UniProtKB-SubCell"/>
</dbReference>
<comment type="function">
    <text evidence="12">Functions as a two-component phosphorelay mediators between cytokinin sensor histidine kinases and response regulators (B-type ARRs). Plays an important role in propagating cytokinin signal transduction through the multistep His-to-Asp phosphorelay. Functions as a positive regulator of the cytokinin signaling pathway. May play a regulatory role in salt and drought tolerance during plant development.</text>
</comment>
<feature type="transmembrane region" description="Helical" evidence="14">
    <location>
        <begin position="76"/>
        <end position="98"/>
    </location>
</feature>
<dbReference type="InterPro" id="IPR023393">
    <property type="entry name" value="START-like_dom_sf"/>
</dbReference>
<keyword evidence="13" id="KW-0597">Phosphoprotein</keyword>
<dbReference type="GO" id="GO:0005829">
    <property type="term" value="C:cytosol"/>
    <property type="evidence" value="ECO:0007669"/>
    <property type="project" value="UniProtKB-SubCell"/>
</dbReference>
<dbReference type="Pfam" id="PF10604">
    <property type="entry name" value="Polyketide_cyc2"/>
    <property type="match status" value="1"/>
</dbReference>
<dbReference type="GO" id="GO:0009736">
    <property type="term" value="P:cytokinin-activated signaling pathway"/>
    <property type="evidence" value="ECO:0007669"/>
    <property type="project" value="UniProtKB-KW"/>
</dbReference>
<feature type="transmembrane region" description="Helical" evidence="14">
    <location>
        <begin position="405"/>
        <end position="427"/>
    </location>
</feature>
<name>A0A8J5F3N3_ZINOF</name>
<evidence type="ECO:0000256" key="7">
    <source>
        <dbReference type="ARBA" id="ARBA00022864"/>
    </source>
</evidence>
<dbReference type="GO" id="GO:0005634">
    <property type="term" value="C:nucleus"/>
    <property type="evidence" value="ECO:0007669"/>
    <property type="project" value="UniProtKB-SubCell"/>
</dbReference>
<dbReference type="Pfam" id="PF01554">
    <property type="entry name" value="MatE"/>
    <property type="match status" value="2"/>
</dbReference>
<comment type="caution">
    <text evidence="14">Lacks conserved residue(s) required for the propagation of feature annotation.</text>
</comment>
<keyword evidence="5" id="KW-0963">Cytoplasm</keyword>
<evidence type="ECO:0000256" key="14">
    <source>
        <dbReference type="RuleBase" id="RU004914"/>
    </source>
</evidence>
<keyword evidence="7" id="KW-0932">Cytokinin signaling pathway</keyword>
<evidence type="ECO:0000313" key="16">
    <source>
        <dbReference type="EMBL" id="KAG6479655.1"/>
    </source>
</evidence>
<proteinExistence type="inferred from homology"/>
<evidence type="ECO:0000256" key="8">
    <source>
        <dbReference type="ARBA" id="ARBA00022989"/>
    </source>
</evidence>
<keyword evidence="17" id="KW-1185">Reference proteome</keyword>
<dbReference type="Proteomes" id="UP000734854">
    <property type="component" value="Unassembled WGS sequence"/>
</dbReference>
<accession>A0A8J5F3N3</accession>
<evidence type="ECO:0000256" key="13">
    <source>
        <dbReference type="PROSITE-ProRule" id="PRU00110"/>
    </source>
</evidence>
<dbReference type="GO" id="GO:0000160">
    <property type="term" value="P:phosphorelay signal transduction system"/>
    <property type="evidence" value="ECO:0007669"/>
    <property type="project" value="UniProtKB-KW"/>
</dbReference>
<dbReference type="CDD" id="cd13132">
    <property type="entry name" value="MATE_eukaryotic"/>
    <property type="match status" value="1"/>
</dbReference>
<feature type="modified residue" description="Phosphohistidine" evidence="13">
    <location>
        <position position="602"/>
    </location>
</feature>
<evidence type="ECO:0000256" key="9">
    <source>
        <dbReference type="ARBA" id="ARBA00023012"/>
    </source>
</evidence>
<keyword evidence="9" id="KW-0902">Two-component regulatory system</keyword>
<keyword evidence="8 14" id="KW-1133">Transmembrane helix</keyword>
<feature type="transmembrane region" description="Helical" evidence="14">
    <location>
        <begin position="323"/>
        <end position="344"/>
    </location>
</feature>
<comment type="caution">
    <text evidence="16">The sequence shown here is derived from an EMBL/GenBank/DDBJ whole genome shotgun (WGS) entry which is preliminary data.</text>
</comment>
<feature type="domain" description="HPt" evidence="15">
    <location>
        <begin position="561"/>
        <end position="656"/>
    </location>
</feature>
<evidence type="ECO:0000313" key="17">
    <source>
        <dbReference type="Proteomes" id="UP000734854"/>
    </source>
</evidence>
<evidence type="ECO:0000256" key="6">
    <source>
        <dbReference type="ARBA" id="ARBA00022692"/>
    </source>
</evidence>